<accession>A0ABU5RC44</accession>
<reference evidence="6 7" key="1">
    <citation type="submission" date="2023-12" db="EMBL/GenBank/DDBJ databases">
        <title>Amycolatopsis sp. V23-08.</title>
        <authorList>
            <person name="Somphong A."/>
        </authorList>
    </citation>
    <scope>NUCLEOTIDE SEQUENCE [LARGE SCALE GENOMIC DNA]</scope>
    <source>
        <strain evidence="6 7">V23-08</strain>
    </source>
</reference>
<dbReference type="Proteomes" id="UP001304298">
    <property type="component" value="Unassembled WGS sequence"/>
</dbReference>
<comment type="similarity">
    <text evidence="1 4">Belongs to the glycosyl hydrolase 25 family.</text>
</comment>
<keyword evidence="5" id="KW-0732">Signal</keyword>
<comment type="catalytic activity">
    <reaction evidence="4">
        <text>Hydrolysis of (1-&gt;4)-beta-linkages between N-acetylmuramic acid and N-acetyl-D-glucosamine residues in a peptidoglycan and between N-acetyl-D-glucosamine residues in chitodextrins.</text>
        <dbReference type="EC" id="3.2.1.17"/>
    </reaction>
</comment>
<evidence type="ECO:0000256" key="5">
    <source>
        <dbReference type="SAM" id="SignalP"/>
    </source>
</evidence>
<keyword evidence="7" id="KW-1185">Reference proteome</keyword>
<evidence type="ECO:0000256" key="3">
    <source>
        <dbReference type="ARBA" id="ARBA00023295"/>
    </source>
</evidence>
<gene>
    <name evidence="6" type="ORF">VA596_24810</name>
</gene>
<keyword evidence="3 4" id="KW-0326">Glycosidase</keyword>
<dbReference type="Pfam" id="PF01183">
    <property type="entry name" value="Glyco_hydro_25"/>
    <property type="match status" value="1"/>
</dbReference>
<dbReference type="RefSeq" id="WP_323330521.1">
    <property type="nucleotide sequence ID" value="NZ_JAYFSI010000005.1"/>
</dbReference>
<sequence length="272" mass="29108">MTAPRRGWRRLCATALAVSASLLVVTAAGASASPGLPDQDATGNHEMGAAIRAHDGVAPAGLAPASVDASVPGIDVSSYQGNVNWASYWSAGKKFAYVKATEGTGYVNAYFSQQYTGSYNVGMIHGAYHYGRPDLSGGAAQADYFVAHGGSWSKDGKTLPGTLDIEWGPNNACYGKTAAQMVAWIKAFSDEYHAKTTRWPVIYTATSWWSQCTGNTGDFSSTNPLWVARYASSVGTLPYKWGFYTFWQYSSSPIDQDQFSADISRLKVLATG</sequence>
<dbReference type="InterPro" id="IPR008270">
    <property type="entry name" value="Glyco_hydro_25_AS"/>
</dbReference>
<evidence type="ECO:0000256" key="4">
    <source>
        <dbReference type="RuleBase" id="RU361176"/>
    </source>
</evidence>
<name>A0ABU5RC44_9PSEU</name>
<evidence type="ECO:0000313" key="6">
    <source>
        <dbReference type="EMBL" id="MEA5362781.1"/>
    </source>
</evidence>
<organism evidence="6 7">
    <name type="scientific">Amycolatopsis heterodermiae</name>
    <dbReference type="NCBI Taxonomy" id="3110235"/>
    <lineage>
        <taxon>Bacteria</taxon>
        <taxon>Bacillati</taxon>
        <taxon>Actinomycetota</taxon>
        <taxon>Actinomycetes</taxon>
        <taxon>Pseudonocardiales</taxon>
        <taxon>Pseudonocardiaceae</taxon>
        <taxon>Amycolatopsis</taxon>
    </lineage>
</organism>
<dbReference type="EMBL" id="JAYFSI010000005">
    <property type="protein sequence ID" value="MEA5362781.1"/>
    <property type="molecule type" value="Genomic_DNA"/>
</dbReference>
<feature type="signal peptide" evidence="5">
    <location>
        <begin position="1"/>
        <end position="30"/>
    </location>
</feature>
<protein>
    <recommendedName>
        <fullName evidence="4">Lysozyme</fullName>
        <ecNumber evidence="4">3.2.1.17</ecNumber>
    </recommendedName>
</protein>
<keyword evidence="2 4" id="KW-0378">Hydrolase</keyword>
<dbReference type="PANTHER" id="PTHR34135:SF2">
    <property type="entry name" value="LYSOZYME"/>
    <property type="match status" value="1"/>
</dbReference>
<dbReference type="InterPro" id="IPR017853">
    <property type="entry name" value="GH"/>
</dbReference>
<dbReference type="SUPFAM" id="SSF51445">
    <property type="entry name" value="(Trans)glycosidases"/>
    <property type="match status" value="1"/>
</dbReference>
<comment type="caution">
    <text evidence="6">The sequence shown here is derived from an EMBL/GenBank/DDBJ whole genome shotgun (WGS) entry which is preliminary data.</text>
</comment>
<dbReference type="EC" id="3.2.1.17" evidence="4"/>
<dbReference type="PANTHER" id="PTHR34135">
    <property type="entry name" value="LYSOZYME"/>
    <property type="match status" value="1"/>
</dbReference>
<dbReference type="InterPro" id="IPR002053">
    <property type="entry name" value="Glyco_hydro_25"/>
</dbReference>
<feature type="chain" id="PRO_5045097278" description="Lysozyme" evidence="5">
    <location>
        <begin position="31"/>
        <end position="272"/>
    </location>
</feature>
<dbReference type="Gene3D" id="3.20.20.80">
    <property type="entry name" value="Glycosidases"/>
    <property type="match status" value="1"/>
</dbReference>
<evidence type="ECO:0000256" key="2">
    <source>
        <dbReference type="ARBA" id="ARBA00022801"/>
    </source>
</evidence>
<dbReference type="PROSITE" id="PS51904">
    <property type="entry name" value="GLYCOSYL_HYDROL_F25_2"/>
    <property type="match status" value="1"/>
</dbReference>
<evidence type="ECO:0000256" key="1">
    <source>
        <dbReference type="ARBA" id="ARBA00010646"/>
    </source>
</evidence>
<dbReference type="InterPro" id="IPR018077">
    <property type="entry name" value="Glyco_hydro_fam25_subgr"/>
</dbReference>
<dbReference type="SMART" id="SM00641">
    <property type="entry name" value="Glyco_25"/>
    <property type="match status" value="1"/>
</dbReference>
<proteinExistence type="inferred from homology"/>
<evidence type="ECO:0000313" key="7">
    <source>
        <dbReference type="Proteomes" id="UP001304298"/>
    </source>
</evidence>
<dbReference type="PROSITE" id="PS00953">
    <property type="entry name" value="GLYCOSYL_HYDROL_F25_1"/>
    <property type="match status" value="1"/>
</dbReference>